<evidence type="ECO:0000256" key="1">
    <source>
        <dbReference type="ARBA" id="ARBA00023002"/>
    </source>
</evidence>
<dbReference type="NCBIfam" id="TIGR03559">
    <property type="entry name" value="F420_Rv3520c"/>
    <property type="match status" value="1"/>
</dbReference>
<dbReference type="GO" id="GO:0016705">
    <property type="term" value="F:oxidoreductase activity, acting on paired donors, with incorporation or reduction of molecular oxygen"/>
    <property type="evidence" value="ECO:0007669"/>
    <property type="project" value="InterPro"/>
</dbReference>
<dbReference type="PANTHER" id="PTHR43244">
    <property type="match status" value="1"/>
</dbReference>
<dbReference type="InterPro" id="IPR011251">
    <property type="entry name" value="Luciferase-like_dom"/>
</dbReference>
<dbReference type="InterPro" id="IPR036661">
    <property type="entry name" value="Luciferase-like_sf"/>
</dbReference>
<dbReference type="Pfam" id="PF00296">
    <property type="entry name" value="Bac_luciferase"/>
    <property type="match status" value="1"/>
</dbReference>
<keyword evidence="1" id="KW-0560">Oxidoreductase</keyword>
<dbReference type="InterPro" id="IPR050564">
    <property type="entry name" value="F420-G6PD/mer"/>
</dbReference>
<dbReference type="AlphaFoldDB" id="S5DNS1"/>
<dbReference type="InterPro" id="IPR019951">
    <property type="entry name" value="F420_OxRdatse_Rv3520c_pred"/>
</dbReference>
<proteinExistence type="predicted"/>
<name>S5DNS1_9ACTN</name>
<dbReference type="EMBL" id="KC811123">
    <property type="protein sequence ID" value="AGQ19143.1"/>
    <property type="molecule type" value="Genomic_DNA"/>
</dbReference>
<dbReference type="CDD" id="cd01097">
    <property type="entry name" value="Tetrahydromethanopterin_reductase"/>
    <property type="match status" value="1"/>
</dbReference>
<evidence type="ECO:0000313" key="3">
    <source>
        <dbReference type="EMBL" id="AGQ19143.1"/>
    </source>
</evidence>
<organism evidence="3">
    <name type="scientific">Candidatus Actinomarina minuta</name>
    <dbReference type="NCBI Taxonomy" id="1389454"/>
    <lineage>
        <taxon>Bacteria</taxon>
        <taxon>Bacillati</taxon>
        <taxon>Actinomycetota</taxon>
        <taxon>Actinomycetes</taxon>
        <taxon>Candidatus Actinomarinidae</taxon>
        <taxon>Candidatus Actinomarinales</taxon>
        <taxon>Candidatus Actinomarineae</taxon>
        <taxon>Candidatus Actinomarinaceae</taxon>
        <taxon>Candidatus Actinomarina</taxon>
    </lineage>
</organism>
<accession>S5DNS1</accession>
<dbReference type="PANTHER" id="PTHR43244:SF1">
    <property type="entry name" value="5,10-METHYLENETETRAHYDROMETHANOPTERIN REDUCTASE"/>
    <property type="match status" value="1"/>
</dbReference>
<sequence>MDISVNVGYFGPHISNEKNLITELDELGISCIWTAEAYGYDAVTPLAYFAALTKNVKLGSGIMQIPGRTPAMTAMTAATIDKLSQGRFRLGVGVSGPQVVEGWHGVAYGKPLKKTREYVQILRDILNRDGKTSFEGEYYNLPYNGADSTGLGKPLKLIEEPLRKDIPIYLAAIGPKNIELTAEIADGWLPFMYSPTLGDKFFNQFLDKGFEKSGNTNKKEEFNISAPVFAKLCDESERDAYLAPARNNYTLYVGGMGAKDKNFYFNLMCEYGYEEIAIQIQELYLEGDKTQAESIFPTELLDDLTLVGSKERIKEKLEDWKQCNVTELSVAIPLDIDTIKFIKSCL</sequence>
<feature type="domain" description="Luciferase-like" evidence="2">
    <location>
        <begin position="12"/>
        <end position="325"/>
    </location>
</feature>
<reference evidence="3" key="1">
    <citation type="journal article" date="2013" name="Sci. Rep.">
        <title>Metagenomics uncovers a new group of low GC and ultra-small marine Actinobacteria.</title>
        <authorList>
            <person name="Ghai R."/>
            <person name="Mizuno C.M."/>
            <person name="Picazo A."/>
            <person name="Camacho A."/>
            <person name="Rodriguez-Valera F."/>
        </authorList>
    </citation>
    <scope>NUCLEOTIDE SEQUENCE</scope>
</reference>
<dbReference type="SUPFAM" id="SSF51679">
    <property type="entry name" value="Bacterial luciferase-like"/>
    <property type="match status" value="1"/>
</dbReference>
<dbReference type="Gene3D" id="3.20.20.30">
    <property type="entry name" value="Luciferase-like domain"/>
    <property type="match status" value="1"/>
</dbReference>
<protein>
    <submittedName>
        <fullName evidence="3">Coenzyme F420-dependent N5,N10-methylene tetrahydromethanopterin reductase</fullName>
    </submittedName>
</protein>
<evidence type="ECO:0000259" key="2">
    <source>
        <dbReference type="Pfam" id="PF00296"/>
    </source>
</evidence>